<dbReference type="CDD" id="cd00948">
    <property type="entry name" value="FBP_aldolase_I_a"/>
    <property type="match status" value="1"/>
</dbReference>
<dbReference type="FunFam" id="3.20.20.70:FF:000140">
    <property type="entry name" value="Fructose-bisphosphate aldolase"/>
    <property type="match status" value="1"/>
</dbReference>
<dbReference type="SUPFAM" id="SSF51569">
    <property type="entry name" value="Aldolase"/>
    <property type="match status" value="1"/>
</dbReference>
<dbReference type="EC" id="4.1.2.13" evidence="4 8"/>
<sequence length="350" mass="38406">MRIGTFAKELVSTARQLATPGKGILAADESLTTLGNRFSKINLENTYENREAYRSMLFTTPSLSNYISGAIQFDETLKNKTPEGELLQNILKKSNIIPGIKVDKGLSLLSNDETLTTGLDGLEDRVKYYYSQGCRFAKWRGVIKISNKTPSTLAIEENANSLAKYAYICQSNGLVPIVEPEVLAEGDHDIDTCAEVSTIVYSAVINALHKHSVLFEGILLKPNMIAPGIKSQKKASFQEIAQKTLETLNRTIPPAVPGIMFLSGGQSEEDASCNLNEINQINKGKGPWVLSFSYGRALQASSLKAWHGKNIKAGQEALLHRVKMNSLATLAKYQKENGNGESLHVSNYSY</sequence>
<evidence type="ECO:0000256" key="9">
    <source>
        <dbReference type="RuleBase" id="RU004257"/>
    </source>
</evidence>
<comment type="catalytic activity">
    <reaction evidence="1 8">
        <text>beta-D-fructose 1,6-bisphosphate = D-glyceraldehyde 3-phosphate + dihydroxyacetone phosphate</text>
        <dbReference type="Rhea" id="RHEA:14729"/>
        <dbReference type="ChEBI" id="CHEBI:32966"/>
        <dbReference type="ChEBI" id="CHEBI:57642"/>
        <dbReference type="ChEBI" id="CHEBI:59776"/>
        <dbReference type="EC" id="4.1.2.13"/>
    </reaction>
</comment>
<dbReference type="PANTHER" id="PTHR11627">
    <property type="entry name" value="FRUCTOSE-BISPHOSPHATE ALDOLASE"/>
    <property type="match status" value="1"/>
</dbReference>
<dbReference type="InterPro" id="IPR029768">
    <property type="entry name" value="Aldolase_I_AS"/>
</dbReference>
<dbReference type="Gene3D" id="3.20.20.70">
    <property type="entry name" value="Aldolase class I"/>
    <property type="match status" value="1"/>
</dbReference>
<dbReference type="GO" id="GO:0004332">
    <property type="term" value="F:fructose-bisphosphate aldolase activity"/>
    <property type="evidence" value="ECO:0007669"/>
    <property type="project" value="UniProtKB-EC"/>
</dbReference>
<comment type="pathway">
    <text evidence="2 9">Carbohydrate degradation; glycolysis; D-glyceraldehyde 3-phosphate and glycerone phosphate from D-glucose: step 4/4.</text>
</comment>
<organism evidence="10 11">
    <name type="scientific">Stentor coeruleus</name>
    <dbReference type="NCBI Taxonomy" id="5963"/>
    <lineage>
        <taxon>Eukaryota</taxon>
        <taxon>Sar</taxon>
        <taxon>Alveolata</taxon>
        <taxon>Ciliophora</taxon>
        <taxon>Postciliodesmatophora</taxon>
        <taxon>Heterotrichea</taxon>
        <taxon>Heterotrichida</taxon>
        <taxon>Stentoridae</taxon>
        <taxon>Stentor</taxon>
    </lineage>
</organism>
<dbReference type="PROSITE" id="PS00158">
    <property type="entry name" value="ALDOLASE_CLASS_I"/>
    <property type="match status" value="1"/>
</dbReference>
<gene>
    <name evidence="10" type="ORF">SteCoe_21408</name>
</gene>
<keyword evidence="7" id="KW-0704">Schiff base</keyword>
<name>A0A1R2BPU5_9CILI</name>
<evidence type="ECO:0000256" key="3">
    <source>
        <dbReference type="ARBA" id="ARBA00010387"/>
    </source>
</evidence>
<evidence type="ECO:0000256" key="6">
    <source>
        <dbReference type="ARBA" id="ARBA00023239"/>
    </source>
</evidence>
<evidence type="ECO:0000313" key="10">
    <source>
        <dbReference type="EMBL" id="OMJ78730.1"/>
    </source>
</evidence>
<comment type="similarity">
    <text evidence="3 8">Belongs to the class I fructose-bisphosphate aldolase family.</text>
</comment>
<dbReference type="NCBIfam" id="NF033379">
    <property type="entry name" value="FrucBisAld_I"/>
    <property type="match status" value="1"/>
</dbReference>
<dbReference type="UniPathway" id="UPA00109">
    <property type="reaction ID" value="UER00183"/>
</dbReference>
<evidence type="ECO:0000256" key="5">
    <source>
        <dbReference type="ARBA" id="ARBA00023152"/>
    </source>
</evidence>
<evidence type="ECO:0000256" key="7">
    <source>
        <dbReference type="ARBA" id="ARBA00023270"/>
    </source>
</evidence>
<evidence type="ECO:0000256" key="4">
    <source>
        <dbReference type="ARBA" id="ARBA00013068"/>
    </source>
</evidence>
<dbReference type="InterPro" id="IPR013785">
    <property type="entry name" value="Aldolase_TIM"/>
</dbReference>
<reference evidence="10 11" key="1">
    <citation type="submission" date="2016-11" db="EMBL/GenBank/DDBJ databases">
        <title>The macronuclear genome of Stentor coeruleus: a giant cell with tiny introns.</title>
        <authorList>
            <person name="Slabodnick M."/>
            <person name="Ruby J.G."/>
            <person name="Reiff S.B."/>
            <person name="Swart E.C."/>
            <person name="Gosai S."/>
            <person name="Prabakaran S."/>
            <person name="Witkowska E."/>
            <person name="Larue G.E."/>
            <person name="Fisher S."/>
            <person name="Freeman R.M."/>
            <person name="Gunawardena J."/>
            <person name="Chu W."/>
            <person name="Stover N.A."/>
            <person name="Gregory B.D."/>
            <person name="Nowacki M."/>
            <person name="Derisi J."/>
            <person name="Roy S.W."/>
            <person name="Marshall W.F."/>
            <person name="Sood P."/>
        </authorList>
    </citation>
    <scope>NUCLEOTIDE SEQUENCE [LARGE SCALE GENOMIC DNA]</scope>
    <source>
        <strain evidence="10">WM001</strain>
    </source>
</reference>
<keyword evidence="5 8" id="KW-0324">Glycolysis</keyword>
<evidence type="ECO:0000256" key="2">
    <source>
        <dbReference type="ARBA" id="ARBA00004714"/>
    </source>
</evidence>
<accession>A0A1R2BPU5</accession>
<dbReference type="InterPro" id="IPR000741">
    <property type="entry name" value="FBA_I"/>
</dbReference>
<proteinExistence type="inferred from homology"/>
<dbReference type="AlphaFoldDB" id="A0A1R2BPU5"/>
<evidence type="ECO:0000313" key="11">
    <source>
        <dbReference type="Proteomes" id="UP000187209"/>
    </source>
</evidence>
<dbReference type="Proteomes" id="UP000187209">
    <property type="component" value="Unassembled WGS sequence"/>
</dbReference>
<evidence type="ECO:0000256" key="1">
    <source>
        <dbReference type="ARBA" id="ARBA00000441"/>
    </source>
</evidence>
<keyword evidence="11" id="KW-1185">Reference proteome</keyword>
<evidence type="ECO:0000256" key="8">
    <source>
        <dbReference type="RuleBase" id="RU003994"/>
    </source>
</evidence>
<dbReference type="OrthoDB" id="36455at2759"/>
<dbReference type="EMBL" id="MPUH01000507">
    <property type="protein sequence ID" value="OMJ78730.1"/>
    <property type="molecule type" value="Genomic_DNA"/>
</dbReference>
<comment type="caution">
    <text evidence="10">The sequence shown here is derived from an EMBL/GenBank/DDBJ whole genome shotgun (WGS) entry which is preliminary data.</text>
</comment>
<dbReference type="Pfam" id="PF00274">
    <property type="entry name" value="Glycolytic"/>
    <property type="match status" value="1"/>
</dbReference>
<dbReference type="GO" id="GO:0006096">
    <property type="term" value="P:glycolytic process"/>
    <property type="evidence" value="ECO:0007669"/>
    <property type="project" value="UniProtKB-UniPathway"/>
</dbReference>
<protein>
    <recommendedName>
        <fullName evidence="4 8">Fructose-bisphosphate aldolase</fullName>
        <ecNumber evidence="4 8">4.1.2.13</ecNumber>
    </recommendedName>
</protein>
<keyword evidence="6 8" id="KW-0456">Lyase</keyword>